<feature type="domain" description="Cadherin" evidence="10">
    <location>
        <begin position="128"/>
        <end position="237"/>
    </location>
</feature>
<keyword evidence="2" id="KW-0812">Transmembrane</keyword>
<accession>A0A7K4LFY9</accession>
<evidence type="ECO:0000256" key="9">
    <source>
        <dbReference type="PROSITE-ProRule" id="PRU00043"/>
    </source>
</evidence>
<dbReference type="InterPro" id="IPR020894">
    <property type="entry name" value="Cadherin_CS"/>
</dbReference>
<evidence type="ECO:0000313" key="11">
    <source>
        <dbReference type="EMBL" id="NWJ03634.1"/>
    </source>
</evidence>
<dbReference type="Proteomes" id="UP000534426">
    <property type="component" value="Unassembled WGS sequence"/>
</dbReference>
<comment type="subcellular location">
    <subcellularLocation>
        <location evidence="1">Membrane</location>
        <topology evidence="1">Single-pass membrane protein</topology>
    </subcellularLocation>
</comment>
<dbReference type="PANTHER" id="PTHR24028:SF118">
    <property type="entry name" value="PROTOCADHERIN BETA-1"/>
    <property type="match status" value="1"/>
</dbReference>
<keyword evidence="6" id="KW-1133">Transmembrane helix</keyword>
<dbReference type="Pfam" id="PF00028">
    <property type="entry name" value="Cadherin"/>
    <property type="match status" value="2"/>
</dbReference>
<keyword evidence="5" id="KW-0130">Cell adhesion</keyword>
<evidence type="ECO:0000313" key="12">
    <source>
        <dbReference type="Proteomes" id="UP000534426"/>
    </source>
</evidence>
<keyword evidence="8" id="KW-0325">Glycoprotein</keyword>
<organism evidence="11 12">
    <name type="scientific">Crypturellus undulatus</name>
    <dbReference type="NCBI Taxonomy" id="48396"/>
    <lineage>
        <taxon>Eukaryota</taxon>
        <taxon>Metazoa</taxon>
        <taxon>Chordata</taxon>
        <taxon>Craniata</taxon>
        <taxon>Vertebrata</taxon>
        <taxon>Euteleostomi</taxon>
        <taxon>Archelosauria</taxon>
        <taxon>Archosauria</taxon>
        <taxon>Dinosauria</taxon>
        <taxon>Saurischia</taxon>
        <taxon>Theropoda</taxon>
        <taxon>Coelurosauria</taxon>
        <taxon>Aves</taxon>
        <taxon>Palaeognathae</taxon>
        <taxon>Tinamiformes</taxon>
        <taxon>Tinamidae</taxon>
        <taxon>Crypturellus</taxon>
    </lineage>
</organism>
<keyword evidence="7" id="KW-0472">Membrane</keyword>
<dbReference type="InterPro" id="IPR002126">
    <property type="entry name" value="Cadherin-like_dom"/>
</dbReference>
<dbReference type="SUPFAM" id="SSF49313">
    <property type="entry name" value="Cadherin-like"/>
    <property type="match status" value="3"/>
</dbReference>
<dbReference type="FunFam" id="2.60.40.60:FF:000002">
    <property type="entry name" value="Protocadherin alpha 2"/>
    <property type="match status" value="1"/>
</dbReference>
<feature type="domain" description="Cadherin" evidence="10">
    <location>
        <begin position="238"/>
        <end position="275"/>
    </location>
</feature>
<comment type="caution">
    <text evidence="11">The sequence shown here is derived from an EMBL/GenBank/DDBJ whole genome shotgun (WGS) entry which is preliminary data.</text>
</comment>
<dbReference type="PROSITE" id="PS00232">
    <property type="entry name" value="CADHERIN_1"/>
    <property type="match status" value="2"/>
</dbReference>
<dbReference type="Gene3D" id="2.60.40.60">
    <property type="entry name" value="Cadherins"/>
    <property type="match status" value="3"/>
</dbReference>
<dbReference type="AlphaFoldDB" id="A0A7K4LFY9"/>
<reference evidence="11 12" key="1">
    <citation type="submission" date="2019-09" db="EMBL/GenBank/DDBJ databases">
        <title>Bird 10,000 Genomes (B10K) Project - Family phase.</title>
        <authorList>
            <person name="Zhang G."/>
        </authorList>
    </citation>
    <scope>NUCLEOTIDE SEQUENCE [LARGE SCALE GENOMIC DNA]</scope>
    <source>
        <strain evidence="11">B10K-MSB-37135</strain>
        <tissue evidence="11">Heart</tissue>
    </source>
</reference>
<dbReference type="PANTHER" id="PTHR24028">
    <property type="entry name" value="CADHERIN-87A"/>
    <property type="match status" value="1"/>
</dbReference>
<name>A0A7K4LFY9_9AVES</name>
<protein>
    <submittedName>
        <fullName evidence="11">PCDB8 protein</fullName>
    </submittedName>
</protein>
<dbReference type="GO" id="GO:0005886">
    <property type="term" value="C:plasma membrane"/>
    <property type="evidence" value="ECO:0007669"/>
    <property type="project" value="InterPro"/>
</dbReference>
<dbReference type="SMART" id="SM00112">
    <property type="entry name" value="CA"/>
    <property type="match status" value="2"/>
</dbReference>
<evidence type="ECO:0000256" key="2">
    <source>
        <dbReference type="ARBA" id="ARBA00022692"/>
    </source>
</evidence>
<feature type="non-terminal residue" evidence="11">
    <location>
        <position position="275"/>
    </location>
</feature>
<dbReference type="GO" id="GO:0007156">
    <property type="term" value="P:homophilic cell adhesion via plasma membrane adhesion molecules"/>
    <property type="evidence" value="ECO:0007669"/>
    <property type="project" value="InterPro"/>
</dbReference>
<keyword evidence="4 9" id="KW-0106">Calcium</keyword>
<evidence type="ECO:0000256" key="3">
    <source>
        <dbReference type="ARBA" id="ARBA00022737"/>
    </source>
</evidence>
<evidence type="ECO:0000259" key="10">
    <source>
        <dbReference type="PROSITE" id="PS50268"/>
    </source>
</evidence>
<gene>
    <name evidence="11" type="primary">Pcdhb8</name>
    <name evidence="11" type="ORF">CRYUND_R05476</name>
</gene>
<dbReference type="PRINTS" id="PR00205">
    <property type="entry name" value="CADHERIN"/>
</dbReference>
<keyword evidence="12" id="KW-1185">Reference proteome</keyword>
<evidence type="ECO:0000256" key="1">
    <source>
        <dbReference type="ARBA" id="ARBA00004167"/>
    </source>
</evidence>
<dbReference type="FunFam" id="2.60.40.60:FF:000129">
    <property type="entry name" value="protocadherin alpha-C2 isoform X1"/>
    <property type="match status" value="1"/>
</dbReference>
<feature type="domain" description="Cadherin" evidence="10">
    <location>
        <begin position="1"/>
        <end position="22"/>
    </location>
</feature>
<evidence type="ECO:0000256" key="5">
    <source>
        <dbReference type="ARBA" id="ARBA00022889"/>
    </source>
</evidence>
<dbReference type="EMBL" id="VWPW01013229">
    <property type="protein sequence ID" value="NWJ03634.1"/>
    <property type="molecule type" value="Genomic_DNA"/>
</dbReference>
<evidence type="ECO:0000256" key="7">
    <source>
        <dbReference type="ARBA" id="ARBA00023136"/>
    </source>
</evidence>
<dbReference type="CDD" id="cd11304">
    <property type="entry name" value="Cadherin_repeat"/>
    <property type="match status" value="3"/>
</dbReference>
<dbReference type="GO" id="GO:0005509">
    <property type="term" value="F:calcium ion binding"/>
    <property type="evidence" value="ECO:0007669"/>
    <property type="project" value="UniProtKB-UniRule"/>
</dbReference>
<feature type="domain" description="Cadherin" evidence="10">
    <location>
        <begin position="23"/>
        <end position="127"/>
    </location>
</feature>
<proteinExistence type="predicted"/>
<dbReference type="PROSITE" id="PS50268">
    <property type="entry name" value="CADHERIN_2"/>
    <property type="match status" value="4"/>
</dbReference>
<sequence length="275" mass="29411">PRSGTTQIHIVVLDANDNAPVFAQELYRGQILENAPKGLLVLRVLATDADVGANGEISYSFSQALDQSHSVFEIDAQSGEIRVTQPLDFEAVQKHELSVRATDGGGLSALCKVLVEVVDVNDNAPELVVSSFVSPVAESALPGTVVSLFVVKDRDAGTNGKVSCWLEEQPSFSLRAAYKNYYELKRPALVLAKALDREEAAFHELQLTAVDGGDPARTGTARIRVVVLDTNDNAPVFSQAVYTVHVQEDVVVGSALLTVNATDADEGTNAELSYS</sequence>
<dbReference type="InterPro" id="IPR050174">
    <property type="entry name" value="Protocadherin/Cadherin-CA"/>
</dbReference>
<evidence type="ECO:0000256" key="8">
    <source>
        <dbReference type="ARBA" id="ARBA00023180"/>
    </source>
</evidence>
<evidence type="ECO:0000256" key="6">
    <source>
        <dbReference type="ARBA" id="ARBA00022989"/>
    </source>
</evidence>
<evidence type="ECO:0000256" key="4">
    <source>
        <dbReference type="ARBA" id="ARBA00022837"/>
    </source>
</evidence>
<feature type="non-terminal residue" evidence="11">
    <location>
        <position position="1"/>
    </location>
</feature>
<keyword evidence="3" id="KW-0677">Repeat</keyword>
<dbReference type="InterPro" id="IPR015919">
    <property type="entry name" value="Cadherin-like_sf"/>
</dbReference>